<proteinExistence type="predicted"/>
<dbReference type="InterPro" id="IPR043519">
    <property type="entry name" value="NT_sf"/>
</dbReference>
<sequence length="182" mass="20512">MKLTDLQNLVTEIRRVYPDAVIAGGAPRDILHGKPVKDIDVMTGRCVFRAGLEHLAHLVGGRFDVTEPQDPSGVEEFEYEIHFDDGRPRLNVIDLNPFEITNPLENLHDFDFGLSQIAVTPWGVLTTDAYHRDAQYMTVTYMGDNGKAAWRIDSSAKRLQRLKAKYPLWTFVNCAGLEARAV</sequence>
<evidence type="ECO:0000313" key="2">
    <source>
        <dbReference type="Proteomes" id="UP000029424"/>
    </source>
</evidence>
<dbReference type="Proteomes" id="UP000029424">
    <property type="component" value="Chromosome 2"/>
</dbReference>
<dbReference type="RefSeq" id="WP_010107824.1">
    <property type="nucleotide sequence ID" value="NZ_CP008727.1"/>
</dbReference>
<dbReference type="EMBL" id="CP008727">
    <property type="protein sequence ID" value="AIO68522.1"/>
    <property type="molecule type" value="Genomic_DNA"/>
</dbReference>
<dbReference type="KEGG" id="bok:DM82_4349"/>
<accession>A0AAI8BA71</accession>
<protein>
    <submittedName>
        <fullName evidence="1">Uncharacterized protein</fullName>
    </submittedName>
</protein>
<name>A0AAI8BA71_9BURK</name>
<organism evidence="1 2">
    <name type="scientific">Burkholderia oklahomensis</name>
    <dbReference type="NCBI Taxonomy" id="342113"/>
    <lineage>
        <taxon>Bacteria</taxon>
        <taxon>Pseudomonadati</taxon>
        <taxon>Pseudomonadota</taxon>
        <taxon>Betaproteobacteria</taxon>
        <taxon>Burkholderiales</taxon>
        <taxon>Burkholderiaceae</taxon>
        <taxon>Burkholderia</taxon>
        <taxon>pseudomallei group</taxon>
    </lineage>
</organism>
<gene>
    <name evidence="1" type="ORF">DM82_4349</name>
</gene>
<keyword evidence="2" id="KW-1185">Reference proteome</keyword>
<evidence type="ECO:0000313" key="1">
    <source>
        <dbReference type="EMBL" id="AIO68522.1"/>
    </source>
</evidence>
<dbReference type="AlphaFoldDB" id="A0AAI8BA71"/>
<dbReference type="Gene3D" id="3.30.460.10">
    <property type="entry name" value="Beta Polymerase, domain 2"/>
    <property type="match status" value="1"/>
</dbReference>
<reference evidence="1 2" key="1">
    <citation type="submission" date="2014-06" db="EMBL/GenBank/DDBJ databases">
        <authorList>
            <person name="Bishop-Lilly K.A."/>
            <person name="Broomall S.M."/>
            <person name="Chain P.S."/>
            <person name="Chertkov O."/>
            <person name="Coyne S.R."/>
            <person name="Daligault H.E."/>
            <person name="Davenport K.W."/>
            <person name="Erkkila T."/>
            <person name="Frey K.G."/>
            <person name="Gibbons H.S."/>
            <person name="Gu W."/>
            <person name="Jaissle J."/>
            <person name="Johnson S.L."/>
            <person name="Koroleva G.I."/>
            <person name="Ladner J.T."/>
            <person name="Lo C.-C."/>
            <person name="Minogue T.D."/>
            <person name="Munk C."/>
            <person name="Palacios G.F."/>
            <person name="Redden C.L."/>
            <person name="Rosenzweig C.N."/>
            <person name="Scholz M.B."/>
            <person name="Teshima H."/>
            <person name="Xu Y."/>
        </authorList>
    </citation>
    <scope>NUCLEOTIDE SEQUENCE [LARGE SCALE GENOMIC DNA]</scope>
    <source>
        <strain evidence="1 2">EO147</strain>
    </source>
</reference>
<dbReference type="SUPFAM" id="SSF81301">
    <property type="entry name" value="Nucleotidyltransferase"/>
    <property type="match status" value="1"/>
</dbReference>